<comment type="function">
    <text evidence="2 9">Reversible hydration of carbon dioxide.</text>
</comment>
<keyword evidence="5 9" id="KW-0479">Metal-binding</keyword>
<dbReference type="GO" id="GO:0008270">
    <property type="term" value="F:zinc ion binding"/>
    <property type="evidence" value="ECO:0007669"/>
    <property type="project" value="UniProtKB-UniRule"/>
</dbReference>
<evidence type="ECO:0000256" key="5">
    <source>
        <dbReference type="ARBA" id="ARBA00022723"/>
    </source>
</evidence>
<reference evidence="11" key="1">
    <citation type="journal article" date="2020" name="Fungal Divers.">
        <title>Resolving the Mortierellaceae phylogeny through synthesis of multi-gene phylogenetics and phylogenomics.</title>
        <authorList>
            <person name="Vandepol N."/>
            <person name="Liber J."/>
            <person name="Desiro A."/>
            <person name="Na H."/>
            <person name="Kennedy M."/>
            <person name="Barry K."/>
            <person name="Grigoriev I.V."/>
            <person name="Miller A.N."/>
            <person name="O'Donnell K."/>
            <person name="Stajich J.E."/>
            <person name="Bonito G."/>
        </authorList>
    </citation>
    <scope>NUCLEOTIDE SEQUENCE</scope>
    <source>
        <strain evidence="11">CK1249</strain>
    </source>
</reference>
<dbReference type="PANTHER" id="PTHR18952">
    <property type="entry name" value="CARBONIC ANHYDRASE"/>
    <property type="match status" value="1"/>
</dbReference>
<comment type="catalytic activity">
    <reaction evidence="8 9">
        <text>hydrogencarbonate + H(+) = CO2 + H2O</text>
        <dbReference type="Rhea" id="RHEA:10748"/>
        <dbReference type="ChEBI" id="CHEBI:15377"/>
        <dbReference type="ChEBI" id="CHEBI:15378"/>
        <dbReference type="ChEBI" id="CHEBI:16526"/>
        <dbReference type="ChEBI" id="CHEBI:17544"/>
        <dbReference type="EC" id="4.2.1.1"/>
    </reaction>
</comment>
<dbReference type="EC" id="4.2.1.1" evidence="4 9"/>
<dbReference type="SMART" id="SM01057">
    <property type="entry name" value="Carb_anhydrase"/>
    <property type="match status" value="1"/>
</dbReference>
<feature type="domain" description="Alpha-carbonic anhydrase" evidence="10">
    <location>
        <begin position="34"/>
        <end position="278"/>
    </location>
</feature>
<evidence type="ECO:0000256" key="8">
    <source>
        <dbReference type="ARBA" id="ARBA00048348"/>
    </source>
</evidence>
<evidence type="ECO:0000256" key="2">
    <source>
        <dbReference type="ARBA" id="ARBA00002904"/>
    </source>
</evidence>
<evidence type="ECO:0000256" key="7">
    <source>
        <dbReference type="ARBA" id="ARBA00023239"/>
    </source>
</evidence>
<feature type="chain" id="PRO_5040544898" description="Carbonic anhydrase" evidence="9">
    <location>
        <begin position="21"/>
        <end position="278"/>
    </location>
</feature>
<comment type="similarity">
    <text evidence="3 9">Belongs to the alpha-carbonic anhydrase family.</text>
</comment>
<dbReference type="InterPro" id="IPR023561">
    <property type="entry name" value="Carbonic_anhydrase_a-class"/>
</dbReference>
<feature type="signal peptide" evidence="9">
    <location>
        <begin position="1"/>
        <end position="20"/>
    </location>
</feature>
<evidence type="ECO:0000259" key="10">
    <source>
        <dbReference type="PROSITE" id="PS51144"/>
    </source>
</evidence>
<proteinExistence type="inferred from homology"/>
<keyword evidence="6 9" id="KW-0862">Zinc</keyword>
<name>A0A9P6M212_MORAP</name>
<organism evidence="11 12">
    <name type="scientific">Mortierella alpina</name>
    <name type="common">Oleaginous fungus</name>
    <name type="synonym">Mortierella renispora</name>
    <dbReference type="NCBI Taxonomy" id="64518"/>
    <lineage>
        <taxon>Eukaryota</taxon>
        <taxon>Fungi</taxon>
        <taxon>Fungi incertae sedis</taxon>
        <taxon>Mucoromycota</taxon>
        <taxon>Mortierellomycotina</taxon>
        <taxon>Mortierellomycetes</taxon>
        <taxon>Mortierellales</taxon>
        <taxon>Mortierellaceae</taxon>
        <taxon>Mortierella</taxon>
    </lineage>
</organism>
<evidence type="ECO:0000256" key="3">
    <source>
        <dbReference type="ARBA" id="ARBA00010718"/>
    </source>
</evidence>
<evidence type="ECO:0000313" key="11">
    <source>
        <dbReference type="EMBL" id="KAF9962301.1"/>
    </source>
</evidence>
<evidence type="ECO:0000256" key="6">
    <source>
        <dbReference type="ARBA" id="ARBA00022833"/>
    </source>
</evidence>
<comment type="cofactor">
    <cofactor evidence="1 9">
        <name>Zn(2+)</name>
        <dbReference type="ChEBI" id="CHEBI:29105"/>
    </cofactor>
</comment>
<evidence type="ECO:0000256" key="4">
    <source>
        <dbReference type="ARBA" id="ARBA00012925"/>
    </source>
</evidence>
<sequence>MKITLNLALTVAALATVVSALPTQNKETLKKRDEHWTYGQNRRGPQHWGTLDPKYGTCGKGQKQSPIDIAVGAPDVKLQNAAFAKLNYQPLQNVLCGYSGHSVECKWNTTQPAVENSLKIKNKTYNLKSFHFHTPSEHRVDDHFFEAELHLVHQTDTPDKALAVVGVLLEVTAEENPFFNWITVLADKVTGQSKSGKEKVKHTVDRIDFKPLLNDTGNFTPRWEYEGSLTTPPCTEGVAWNVVKTPVRLGLKQYRALTGIESFNSRFIQDRQKKDGDH</sequence>
<dbReference type="InterPro" id="IPR018338">
    <property type="entry name" value="Carbonic_anhydrase_a-class_CS"/>
</dbReference>
<protein>
    <recommendedName>
        <fullName evidence="4 9">Carbonic anhydrase</fullName>
        <ecNumber evidence="4 9">4.2.1.1</ecNumber>
    </recommendedName>
</protein>
<comment type="caution">
    <text evidence="11">The sequence shown here is derived from an EMBL/GenBank/DDBJ whole genome shotgun (WGS) entry which is preliminary data.</text>
</comment>
<dbReference type="EMBL" id="JAAAHY010000553">
    <property type="protein sequence ID" value="KAF9962301.1"/>
    <property type="molecule type" value="Genomic_DNA"/>
</dbReference>
<keyword evidence="7 9" id="KW-0456">Lyase</keyword>
<dbReference type="CDD" id="cd03124">
    <property type="entry name" value="alpha_CA_prokaryotic_like"/>
    <property type="match status" value="1"/>
</dbReference>
<keyword evidence="12" id="KW-1185">Reference proteome</keyword>
<gene>
    <name evidence="11" type="ORF">BGZ70_008077</name>
</gene>
<dbReference type="Proteomes" id="UP000738359">
    <property type="component" value="Unassembled WGS sequence"/>
</dbReference>
<dbReference type="InterPro" id="IPR036398">
    <property type="entry name" value="CA_dom_sf"/>
</dbReference>
<accession>A0A9P6M212</accession>
<keyword evidence="9" id="KW-0732">Signal</keyword>
<dbReference type="InterPro" id="IPR041891">
    <property type="entry name" value="Alpha_CA_prokaryot-like"/>
</dbReference>
<dbReference type="Gene3D" id="3.10.200.10">
    <property type="entry name" value="Alpha carbonic anhydrase"/>
    <property type="match status" value="1"/>
</dbReference>
<dbReference type="PANTHER" id="PTHR18952:SF265">
    <property type="entry name" value="CARBONIC ANHYDRASE"/>
    <property type="match status" value="1"/>
</dbReference>
<dbReference type="PROSITE" id="PS00162">
    <property type="entry name" value="ALPHA_CA_1"/>
    <property type="match status" value="1"/>
</dbReference>
<dbReference type="AlphaFoldDB" id="A0A9P6M212"/>
<dbReference type="GO" id="GO:0004089">
    <property type="term" value="F:carbonate dehydratase activity"/>
    <property type="evidence" value="ECO:0007669"/>
    <property type="project" value="UniProtKB-UniRule"/>
</dbReference>
<dbReference type="SUPFAM" id="SSF51069">
    <property type="entry name" value="Carbonic anhydrase"/>
    <property type="match status" value="1"/>
</dbReference>
<dbReference type="InterPro" id="IPR001148">
    <property type="entry name" value="CA_dom"/>
</dbReference>
<evidence type="ECO:0000256" key="9">
    <source>
        <dbReference type="RuleBase" id="RU367011"/>
    </source>
</evidence>
<dbReference type="PROSITE" id="PS51144">
    <property type="entry name" value="ALPHA_CA_2"/>
    <property type="match status" value="1"/>
</dbReference>
<evidence type="ECO:0000256" key="1">
    <source>
        <dbReference type="ARBA" id="ARBA00001947"/>
    </source>
</evidence>
<dbReference type="OrthoDB" id="429145at2759"/>
<evidence type="ECO:0000313" key="12">
    <source>
        <dbReference type="Proteomes" id="UP000738359"/>
    </source>
</evidence>
<dbReference type="Pfam" id="PF00194">
    <property type="entry name" value="Carb_anhydrase"/>
    <property type="match status" value="1"/>
</dbReference>